<dbReference type="AlphaFoldDB" id="A0A1G5RA85"/>
<keyword evidence="8" id="KW-1185">Reference proteome</keyword>
<feature type="compositionally biased region" description="Polar residues" evidence="5">
    <location>
        <begin position="261"/>
        <end position="289"/>
    </location>
</feature>
<dbReference type="GO" id="GO:0090729">
    <property type="term" value="F:toxin activity"/>
    <property type="evidence" value="ECO:0007669"/>
    <property type="project" value="UniProtKB-KW"/>
</dbReference>
<reference evidence="8" key="1">
    <citation type="submission" date="2016-10" db="EMBL/GenBank/DDBJ databases">
        <authorList>
            <person name="Varghese N."/>
            <person name="Submissions S."/>
        </authorList>
    </citation>
    <scope>NUCLEOTIDE SEQUENCE [LARGE SCALE GENOMIC DNA]</scope>
    <source>
        <strain evidence="8">ATCC 29999</strain>
    </source>
</reference>
<gene>
    <name evidence="7" type="ORF">SAMN02982990_03624</name>
</gene>
<feature type="region of interest" description="Disordered" evidence="5">
    <location>
        <begin position="251"/>
        <end position="327"/>
    </location>
</feature>
<keyword evidence="3" id="KW-1266">Target cell cytoplasm</keyword>
<protein>
    <submittedName>
        <fullName evidence="7">Pre-toxin domain with VENN motif-containing protein</fullName>
    </submittedName>
</protein>
<accession>A0A1G5RA85</accession>
<feature type="compositionally biased region" description="Polar residues" evidence="5">
    <location>
        <begin position="297"/>
        <end position="316"/>
    </location>
</feature>
<organism evidence="7 8">
    <name type="scientific">Photorhabdus luminescens</name>
    <name type="common">Xenorhabdus luminescens</name>
    <dbReference type="NCBI Taxonomy" id="29488"/>
    <lineage>
        <taxon>Bacteria</taxon>
        <taxon>Pseudomonadati</taxon>
        <taxon>Pseudomonadota</taxon>
        <taxon>Gammaproteobacteria</taxon>
        <taxon>Enterobacterales</taxon>
        <taxon>Morganellaceae</taxon>
        <taxon>Photorhabdus</taxon>
    </lineage>
</organism>
<dbReference type="InterPro" id="IPR006914">
    <property type="entry name" value="VENN_dom"/>
</dbReference>
<comment type="subcellular location">
    <subcellularLocation>
        <location evidence="1">Target cell</location>
        <location evidence="1">Target cell cytoplasm</location>
    </subcellularLocation>
</comment>
<keyword evidence="4" id="KW-0843">Virulence</keyword>
<evidence type="ECO:0000256" key="2">
    <source>
        <dbReference type="ARBA" id="ARBA00022656"/>
    </source>
</evidence>
<feature type="domain" description="VENN motif-containing" evidence="6">
    <location>
        <begin position="66"/>
        <end position="116"/>
    </location>
</feature>
<evidence type="ECO:0000313" key="8">
    <source>
        <dbReference type="Proteomes" id="UP000183223"/>
    </source>
</evidence>
<dbReference type="CDD" id="cd20723">
    <property type="entry name" value="CdiA-CT_Ec-like"/>
    <property type="match status" value="1"/>
</dbReference>
<evidence type="ECO:0000259" key="6">
    <source>
        <dbReference type="Pfam" id="PF04829"/>
    </source>
</evidence>
<evidence type="ECO:0000256" key="5">
    <source>
        <dbReference type="SAM" id="MobiDB-lite"/>
    </source>
</evidence>
<evidence type="ECO:0000256" key="1">
    <source>
        <dbReference type="ARBA" id="ARBA00004219"/>
    </source>
</evidence>
<evidence type="ECO:0000256" key="3">
    <source>
        <dbReference type="ARBA" id="ARBA00022913"/>
    </source>
</evidence>
<evidence type="ECO:0000256" key="4">
    <source>
        <dbReference type="ARBA" id="ARBA00023026"/>
    </source>
</evidence>
<evidence type="ECO:0000313" key="7">
    <source>
        <dbReference type="EMBL" id="SCZ70985.1"/>
    </source>
</evidence>
<name>A0A1G5RA85_PHOLU</name>
<dbReference type="Proteomes" id="UP000183223">
    <property type="component" value="Unassembled WGS sequence"/>
</dbReference>
<dbReference type="Pfam" id="PF04829">
    <property type="entry name" value="PT-VENN"/>
    <property type="match status" value="1"/>
</dbReference>
<proteinExistence type="predicted"/>
<dbReference type="EMBL" id="FMWJ01000022">
    <property type="protein sequence ID" value="SCZ70985.1"/>
    <property type="molecule type" value="Genomic_DNA"/>
</dbReference>
<keyword evidence="2" id="KW-0800">Toxin</keyword>
<sequence>MIKDLTTDPKTHQVDVVSNTLAHAILGAVAAEVSGNNALAGAAGAAGGELAARELMKHIHGENVKVSDLSEEEKQTISTLSTLAAGLAGGIAGDSTGSAVTGAQAGKNAVENNFLTAKDVYELKEELLAAEKTGTDKQVIYDKFKERSEKNRQEGVADSCSHNPGCVVSVWEMMNSGSDAASGLNRTSFFSSLSSEEMAQLNRFVQAENAESAQAIYQSLPDVVKKAVEGKEFAEQFGIMPKVGSSSGIIGLGIAGKKPKSQGTPESATKPGNHSDTETAQTPHNQTDNARIKGANSPVSQQANTRNGESKVSNAQHAKHTNETFEIKSLPDMHGKEHITAVKGDASIPVSKIESWLRGKAAGDWEGLHARKNSLMDERRDNQRAFAKDPAKNAELDNIKDNIKRMERSRAMAADLQAIGVHDTKENNVLIMDKLLDSAKSVTAENRRSSIVLEGRNGNGHSVRINAVWTILPDGSKRLSTVTTGKFKE</sequence>